<evidence type="ECO:0000313" key="5">
    <source>
        <dbReference type="Proteomes" id="UP000319143"/>
    </source>
</evidence>
<name>A0A5C6D7F3_9BACT</name>
<dbReference type="EC" id="1.1.1.292" evidence="4"/>
<dbReference type="InterPro" id="IPR043906">
    <property type="entry name" value="Gfo/Idh/MocA_OxRdtase_bact_C"/>
</dbReference>
<dbReference type="EMBL" id="SJPV01000018">
    <property type="protein sequence ID" value="TWU31176.1"/>
    <property type="molecule type" value="Genomic_DNA"/>
</dbReference>
<dbReference type="Gene3D" id="3.40.50.720">
    <property type="entry name" value="NAD(P)-binding Rossmann-like Domain"/>
    <property type="match status" value="1"/>
</dbReference>
<dbReference type="Pfam" id="PF19051">
    <property type="entry name" value="GFO_IDH_MocA_C2"/>
    <property type="match status" value="1"/>
</dbReference>
<gene>
    <name evidence="4" type="primary">afr_9</name>
    <name evidence="4" type="ORF">Poly41_63670</name>
</gene>
<dbReference type="RefSeq" id="WP_146531060.1">
    <property type="nucleotide sequence ID" value="NZ_SJPV01000018.1"/>
</dbReference>
<protein>
    <submittedName>
        <fullName evidence="4">1,5-anhydro-D-fructose reductase</fullName>
        <ecNumber evidence="4">1.1.1.292</ecNumber>
    </submittedName>
</protein>
<sequence precursor="true">MNQISRRQMMASATALTILGTSSAARAGSVNDRLNVAFIGVGNQGMGLLKRFLAADLGNVAMVCDVNRGSYGYKEEDHFYGREPARDFVNDYYTRHRGKGNYNTCTATEDWREVIARDDIDAVWLVVPDHWHRPMAVTAAAAGKAIYCEKPQSLTIADGQAMVAAVREHGVVLQTGSHERSNPVSQFICEAAKAGKIGPIRRVVTTVGYNNKVGPGPGWKAEPVPDGFDYQTWLGNAPKVPYHHDRCLYRFRFNYDYSGGQITNFGAHSNDMAQWGLGRDLDGPVSIQALEAKFLPEGSLFNTATETKFRCVYEDGVELICQSGPEQVQTRFEGEDGWLQTGYRGTTASSPNLLDGLPEKPSGTDDVLTRHMRNFLDCVRTGDEPRAYVEVGHSTASLCHIGNIAIRRHAQHGDQTLDWDPKKQTFAQEDANDLLTRNRA</sequence>
<dbReference type="GO" id="GO:0000166">
    <property type="term" value="F:nucleotide binding"/>
    <property type="evidence" value="ECO:0007669"/>
    <property type="project" value="InterPro"/>
</dbReference>
<feature type="chain" id="PRO_5023014732" evidence="1">
    <location>
        <begin position="28"/>
        <end position="440"/>
    </location>
</feature>
<dbReference type="GO" id="GO:0033712">
    <property type="term" value="F:1,5-anhydro-D-fructose reductase (1,5-anhydro-D-mannitol-forming) activity"/>
    <property type="evidence" value="ECO:0007669"/>
    <property type="project" value="UniProtKB-EC"/>
</dbReference>
<dbReference type="InterPro" id="IPR050463">
    <property type="entry name" value="Gfo/Idh/MocA_oxidrdct_glycsds"/>
</dbReference>
<evidence type="ECO:0000259" key="3">
    <source>
        <dbReference type="Pfam" id="PF19051"/>
    </source>
</evidence>
<dbReference type="Proteomes" id="UP000319143">
    <property type="component" value="Unassembled WGS sequence"/>
</dbReference>
<accession>A0A5C6D7F3</accession>
<dbReference type="OrthoDB" id="9788246at2"/>
<feature type="signal peptide" evidence="1">
    <location>
        <begin position="1"/>
        <end position="27"/>
    </location>
</feature>
<dbReference type="PROSITE" id="PS51318">
    <property type="entry name" value="TAT"/>
    <property type="match status" value="1"/>
</dbReference>
<dbReference type="InterPro" id="IPR000683">
    <property type="entry name" value="Gfo/Idh/MocA-like_OxRdtase_N"/>
</dbReference>
<feature type="domain" description="Gfo/Idh/MocA-like oxidoreductase bacterial type C-terminal" evidence="3">
    <location>
        <begin position="219"/>
        <end position="436"/>
    </location>
</feature>
<evidence type="ECO:0000313" key="4">
    <source>
        <dbReference type="EMBL" id="TWU31176.1"/>
    </source>
</evidence>
<dbReference type="Pfam" id="PF01408">
    <property type="entry name" value="GFO_IDH_MocA"/>
    <property type="match status" value="1"/>
</dbReference>
<dbReference type="SUPFAM" id="SSF51735">
    <property type="entry name" value="NAD(P)-binding Rossmann-fold domains"/>
    <property type="match status" value="1"/>
</dbReference>
<evidence type="ECO:0000259" key="2">
    <source>
        <dbReference type="Pfam" id="PF01408"/>
    </source>
</evidence>
<feature type="domain" description="Gfo/Idh/MocA-like oxidoreductase N-terminal" evidence="2">
    <location>
        <begin position="35"/>
        <end position="176"/>
    </location>
</feature>
<comment type="caution">
    <text evidence="4">The sequence shown here is derived from an EMBL/GenBank/DDBJ whole genome shotgun (WGS) entry which is preliminary data.</text>
</comment>
<proteinExistence type="predicted"/>
<dbReference type="PANTHER" id="PTHR43818">
    <property type="entry name" value="BCDNA.GH03377"/>
    <property type="match status" value="1"/>
</dbReference>
<organism evidence="4 5">
    <name type="scientific">Novipirellula artificiosorum</name>
    <dbReference type="NCBI Taxonomy" id="2528016"/>
    <lineage>
        <taxon>Bacteria</taxon>
        <taxon>Pseudomonadati</taxon>
        <taxon>Planctomycetota</taxon>
        <taxon>Planctomycetia</taxon>
        <taxon>Pirellulales</taxon>
        <taxon>Pirellulaceae</taxon>
        <taxon>Novipirellula</taxon>
    </lineage>
</organism>
<dbReference type="PANTHER" id="PTHR43818:SF5">
    <property type="entry name" value="OXIDOREDUCTASE FAMILY PROTEIN"/>
    <property type="match status" value="1"/>
</dbReference>
<keyword evidence="1" id="KW-0732">Signal</keyword>
<dbReference type="AlphaFoldDB" id="A0A5C6D7F3"/>
<keyword evidence="5" id="KW-1185">Reference proteome</keyword>
<keyword evidence="4" id="KW-0560">Oxidoreductase</keyword>
<evidence type="ECO:0000256" key="1">
    <source>
        <dbReference type="SAM" id="SignalP"/>
    </source>
</evidence>
<dbReference type="InterPro" id="IPR036291">
    <property type="entry name" value="NAD(P)-bd_dom_sf"/>
</dbReference>
<reference evidence="4 5" key="1">
    <citation type="submission" date="2019-02" db="EMBL/GenBank/DDBJ databases">
        <title>Deep-cultivation of Planctomycetes and their phenomic and genomic characterization uncovers novel biology.</title>
        <authorList>
            <person name="Wiegand S."/>
            <person name="Jogler M."/>
            <person name="Boedeker C."/>
            <person name="Pinto D."/>
            <person name="Vollmers J."/>
            <person name="Rivas-Marin E."/>
            <person name="Kohn T."/>
            <person name="Peeters S.H."/>
            <person name="Heuer A."/>
            <person name="Rast P."/>
            <person name="Oberbeckmann S."/>
            <person name="Bunk B."/>
            <person name="Jeske O."/>
            <person name="Meyerdierks A."/>
            <person name="Storesund J.E."/>
            <person name="Kallscheuer N."/>
            <person name="Luecker S."/>
            <person name="Lage O.M."/>
            <person name="Pohl T."/>
            <person name="Merkel B.J."/>
            <person name="Hornburger P."/>
            <person name="Mueller R.-W."/>
            <person name="Bruemmer F."/>
            <person name="Labrenz M."/>
            <person name="Spormann A.M."/>
            <person name="Op Den Camp H."/>
            <person name="Overmann J."/>
            <person name="Amann R."/>
            <person name="Jetten M.S.M."/>
            <person name="Mascher T."/>
            <person name="Medema M.H."/>
            <person name="Devos D.P."/>
            <person name="Kaster A.-K."/>
            <person name="Ovreas L."/>
            <person name="Rohde M."/>
            <person name="Galperin M.Y."/>
            <person name="Jogler C."/>
        </authorList>
    </citation>
    <scope>NUCLEOTIDE SEQUENCE [LARGE SCALE GENOMIC DNA]</scope>
    <source>
        <strain evidence="4 5">Poly41</strain>
    </source>
</reference>
<dbReference type="Gene3D" id="3.30.360.10">
    <property type="entry name" value="Dihydrodipicolinate Reductase, domain 2"/>
    <property type="match status" value="1"/>
</dbReference>
<dbReference type="SUPFAM" id="SSF55347">
    <property type="entry name" value="Glyceraldehyde-3-phosphate dehydrogenase-like, C-terminal domain"/>
    <property type="match status" value="1"/>
</dbReference>
<dbReference type="InterPro" id="IPR006311">
    <property type="entry name" value="TAT_signal"/>
</dbReference>